<keyword evidence="3" id="KW-0238">DNA-binding</keyword>
<evidence type="ECO:0000256" key="1">
    <source>
        <dbReference type="ARBA" id="ARBA00011046"/>
    </source>
</evidence>
<dbReference type="InterPro" id="IPR036390">
    <property type="entry name" value="WH_DNA-bd_sf"/>
</dbReference>
<gene>
    <name evidence="5" type="ORF">SAMN04489750_2878</name>
</gene>
<dbReference type="RefSeq" id="WP_170119878.1">
    <property type="nucleotide sequence ID" value="NZ_QGDN01000001.1"/>
</dbReference>
<proteinExistence type="inferred from homology"/>
<dbReference type="InterPro" id="IPR005650">
    <property type="entry name" value="BlaI_family"/>
</dbReference>
<keyword evidence="2" id="KW-0805">Transcription regulation</keyword>
<dbReference type="Gene3D" id="6.10.140.850">
    <property type="match status" value="1"/>
</dbReference>
<name>A0A2Y8ZUC3_9MICO</name>
<reference evidence="6" key="1">
    <citation type="submission" date="2016-10" db="EMBL/GenBank/DDBJ databases">
        <authorList>
            <person name="Varghese N."/>
            <person name="Submissions S."/>
        </authorList>
    </citation>
    <scope>NUCLEOTIDE SEQUENCE [LARGE SCALE GENOMIC DNA]</scope>
    <source>
        <strain evidence="6">DSM 22951</strain>
    </source>
</reference>
<keyword evidence="4" id="KW-0804">Transcription</keyword>
<evidence type="ECO:0000313" key="6">
    <source>
        <dbReference type="Proteomes" id="UP000250028"/>
    </source>
</evidence>
<evidence type="ECO:0000256" key="4">
    <source>
        <dbReference type="ARBA" id="ARBA00023163"/>
    </source>
</evidence>
<dbReference type="EMBL" id="UESZ01000001">
    <property type="protein sequence ID" value="SSA35515.1"/>
    <property type="molecule type" value="Genomic_DNA"/>
</dbReference>
<dbReference type="InterPro" id="IPR036388">
    <property type="entry name" value="WH-like_DNA-bd_sf"/>
</dbReference>
<organism evidence="5 6">
    <name type="scientific">Branchiibius hedensis</name>
    <dbReference type="NCBI Taxonomy" id="672460"/>
    <lineage>
        <taxon>Bacteria</taxon>
        <taxon>Bacillati</taxon>
        <taxon>Actinomycetota</taxon>
        <taxon>Actinomycetes</taxon>
        <taxon>Micrococcales</taxon>
        <taxon>Dermacoccaceae</taxon>
        <taxon>Branchiibius</taxon>
    </lineage>
</organism>
<dbReference type="Proteomes" id="UP000250028">
    <property type="component" value="Unassembled WGS sequence"/>
</dbReference>
<dbReference type="Pfam" id="PF03965">
    <property type="entry name" value="Penicillinase_R"/>
    <property type="match status" value="1"/>
</dbReference>
<dbReference type="GO" id="GO:0003677">
    <property type="term" value="F:DNA binding"/>
    <property type="evidence" value="ECO:0007669"/>
    <property type="project" value="UniProtKB-KW"/>
</dbReference>
<dbReference type="SUPFAM" id="SSF46785">
    <property type="entry name" value="Winged helix' DNA-binding domain"/>
    <property type="match status" value="1"/>
</dbReference>
<evidence type="ECO:0000313" key="5">
    <source>
        <dbReference type="EMBL" id="SSA35515.1"/>
    </source>
</evidence>
<dbReference type="AlphaFoldDB" id="A0A2Y8ZUC3"/>
<protein>
    <submittedName>
        <fullName evidence="5">Predicted transcriptional regulator</fullName>
    </submittedName>
</protein>
<sequence>MSRRERGHLEAEVMQLLWSNPGGLTSAQLESAFTQQRRPARTTLLTVLSRLEDKDLVARTSAPGGAVFRASQAQSEHVASSMARLLESSADRNSALTHFVGSLSEQDLDTLRKLSRP</sequence>
<dbReference type="Gene3D" id="1.10.10.10">
    <property type="entry name" value="Winged helix-like DNA-binding domain superfamily/Winged helix DNA-binding domain"/>
    <property type="match status" value="1"/>
</dbReference>
<dbReference type="GO" id="GO:0045892">
    <property type="term" value="P:negative regulation of DNA-templated transcription"/>
    <property type="evidence" value="ECO:0007669"/>
    <property type="project" value="InterPro"/>
</dbReference>
<keyword evidence="6" id="KW-1185">Reference proteome</keyword>
<evidence type="ECO:0000256" key="3">
    <source>
        <dbReference type="ARBA" id="ARBA00023125"/>
    </source>
</evidence>
<comment type="similarity">
    <text evidence="1">Belongs to the BlaI transcriptional regulatory family.</text>
</comment>
<accession>A0A2Y8ZUC3</accession>
<evidence type="ECO:0000256" key="2">
    <source>
        <dbReference type="ARBA" id="ARBA00023015"/>
    </source>
</evidence>